<evidence type="ECO:0000313" key="1">
    <source>
        <dbReference type="EMBL" id="TNN47866.1"/>
    </source>
</evidence>
<evidence type="ECO:0000313" key="2">
    <source>
        <dbReference type="Proteomes" id="UP000314294"/>
    </source>
</evidence>
<sequence length="66" mass="7158">MHDSVQGKLSRGLGSLKRRLDVYQKSPSTGISAGRDAQCVEVSLKLKVDVGNSNGFYGDKPRPSHE</sequence>
<accession>A0A4Z2G2S2</accession>
<dbReference type="EMBL" id="SRLO01000721">
    <property type="protein sequence ID" value="TNN47866.1"/>
    <property type="molecule type" value="Genomic_DNA"/>
</dbReference>
<reference evidence="1 2" key="1">
    <citation type="submission" date="2019-03" db="EMBL/GenBank/DDBJ databases">
        <title>First draft genome of Liparis tanakae, snailfish: a comprehensive survey of snailfish specific genes.</title>
        <authorList>
            <person name="Kim W."/>
            <person name="Song I."/>
            <person name="Jeong J.-H."/>
            <person name="Kim D."/>
            <person name="Kim S."/>
            <person name="Ryu S."/>
            <person name="Song J.Y."/>
            <person name="Lee S.K."/>
        </authorList>
    </citation>
    <scope>NUCLEOTIDE SEQUENCE [LARGE SCALE GENOMIC DNA]</scope>
    <source>
        <tissue evidence="1">Muscle</tissue>
    </source>
</reference>
<organism evidence="1 2">
    <name type="scientific">Liparis tanakae</name>
    <name type="common">Tanaka's snailfish</name>
    <dbReference type="NCBI Taxonomy" id="230148"/>
    <lineage>
        <taxon>Eukaryota</taxon>
        <taxon>Metazoa</taxon>
        <taxon>Chordata</taxon>
        <taxon>Craniata</taxon>
        <taxon>Vertebrata</taxon>
        <taxon>Euteleostomi</taxon>
        <taxon>Actinopterygii</taxon>
        <taxon>Neopterygii</taxon>
        <taxon>Teleostei</taxon>
        <taxon>Neoteleostei</taxon>
        <taxon>Acanthomorphata</taxon>
        <taxon>Eupercaria</taxon>
        <taxon>Perciformes</taxon>
        <taxon>Cottioidei</taxon>
        <taxon>Cottales</taxon>
        <taxon>Liparidae</taxon>
        <taxon>Liparis</taxon>
    </lineage>
</organism>
<gene>
    <name evidence="1" type="ORF">EYF80_041917</name>
</gene>
<comment type="caution">
    <text evidence="1">The sequence shown here is derived from an EMBL/GenBank/DDBJ whole genome shotgun (WGS) entry which is preliminary data.</text>
</comment>
<dbReference type="Proteomes" id="UP000314294">
    <property type="component" value="Unassembled WGS sequence"/>
</dbReference>
<dbReference type="AlphaFoldDB" id="A0A4Z2G2S2"/>
<name>A0A4Z2G2S2_9TELE</name>
<protein>
    <submittedName>
        <fullName evidence="1">Uncharacterized protein</fullName>
    </submittedName>
</protein>
<proteinExistence type="predicted"/>
<keyword evidence="2" id="KW-1185">Reference proteome</keyword>